<reference evidence="2 3" key="1">
    <citation type="submission" date="2016-10" db="EMBL/GenBank/DDBJ databases">
        <authorList>
            <person name="de Groot N.N."/>
        </authorList>
    </citation>
    <scope>NUCLEOTIDE SEQUENCE [LARGE SCALE GENOMIC DNA]</scope>
    <source>
        <strain evidence="2 3">CGMCC 1.7059</strain>
    </source>
</reference>
<dbReference type="RefSeq" id="WP_091812970.1">
    <property type="nucleotide sequence ID" value="NZ_FNNE01000005.1"/>
</dbReference>
<dbReference type="EMBL" id="FNNE01000005">
    <property type="protein sequence ID" value="SDW97730.1"/>
    <property type="molecule type" value="Genomic_DNA"/>
</dbReference>
<keyword evidence="1" id="KW-0812">Transmembrane</keyword>
<name>A0A1H2XY52_9GAMM</name>
<evidence type="ECO:0000256" key="1">
    <source>
        <dbReference type="SAM" id="Phobius"/>
    </source>
</evidence>
<organism evidence="2 3">
    <name type="scientific">Marinobacter mobilis</name>
    <dbReference type="NCBI Taxonomy" id="488533"/>
    <lineage>
        <taxon>Bacteria</taxon>
        <taxon>Pseudomonadati</taxon>
        <taxon>Pseudomonadota</taxon>
        <taxon>Gammaproteobacteria</taxon>
        <taxon>Pseudomonadales</taxon>
        <taxon>Marinobacteraceae</taxon>
        <taxon>Marinobacter</taxon>
    </lineage>
</organism>
<protein>
    <recommendedName>
        <fullName evidence="4">DUF4381 domain-containing protein</fullName>
    </recommendedName>
</protein>
<sequence length="164" mass="18735">MNLNRELASLQELPPPPLPALWPQTWGWLVLALLAFAVIGTALVIWLRRRRANRYRREAALALESLWRQWQANPEDTGPLRDIPELLRRAVFSRLGRNVPGVTTATGAHWQQLLNRMARTPLSPGFTDQLALLAYGGDRELQTLDVTRLVAECRHWLESHHDPV</sequence>
<keyword evidence="3" id="KW-1185">Reference proteome</keyword>
<dbReference type="Proteomes" id="UP000199675">
    <property type="component" value="Unassembled WGS sequence"/>
</dbReference>
<dbReference type="InterPro" id="IPR025489">
    <property type="entry name" value="DUF4381"/>
</dbReference>
<dbReference type="AlphaFoldDB" id="A0A1H2XY52"/>
<evidence type="ECO:0000313" key="3">
    <source>
        <dbReference type="Proteomes" id="UP000199675"/>
    </source>
</evidence>
<gene>
    <name evidence="2" type="ORF">SAMN04487960_105195</name>
</gene>
<dbReference type="Pfam" id="PF14316">
    <property type="entry name" value="DUF4381"/>
    <property type="match status" value="1"/>
</dbReference>
<dbReference type="STRING" id="488533.SAMN04487960_105195"/>
<keyword evidence="1" id="KW-0472">Membrane</keyword>
<evidence type="ECO:0000313" key="2">
    <source>
        <dbReference type="EMBL" id="SDW97730.1"/>
    </source>
</evidence>
<feature type="transmembrane region" description="Helical" evidence="1">
    <location>
        <begin position="26"/>
        <end position="47"/>
    </location>
</feature>
<keyword evidence="1" id="KW-1133">Transmembrane helix</keyword>
<evidence type="ECO:0008006" key="4">
    <source>
        <dbReference type="Google" id="ProtNLM"/>
    </source>
</evidence>
<accession>A0A1H2XY52</accession>
<dbReference type="OrthoDB" id="5406089at2"/>
<proteinExistence type="predicted"/>